<accession>A0A0G0UGL5</accession>
<comment type="caution">
    <text evidence="2">The sequence shown here is derived from an EMBL/GenBank/DDBJ whole genome shotgun (WGS) entry which is preliminary data.</text>
</comment>
<name>A0A0G0UGL5_9BACT</name>
<protein>
    <submittedName>
        <fullName evidence="2">Uncharacterized protein</fullName>
    </submittedName>
</protein>
<sequence>MQDPEITETMGSNESSTTKIDKLKTEFKSIFDRNLQFFGHGTLLDFAPQIFKEGLKVRDPDLLSTSVPLFDNKPYDKQPEEHFKRILNWPHHNAPAVVVLAIPNMPDNLDVGIFNYLNAVLEELETEDTGYNAQFVIPSKYIRGYVNTKTGEFTGNPEFRVTIPKIQPWQKPKPRRFQPTSSHSKGKVEIPATSPKAEKPDVW</sequence>
<reference evidence="2 3" key="1">
    <citation type="journal article" date="2015" name="Nature">
        <title>rRNA introns, odd ribosomes, and small enigmatic genomes across a large radiation of phyla.</title>
        <authorList>
            <person name="Brown C.T."/>
            <person name="Hug L.A."/>
            <person name="Thomas B.C."/>
            <person name="Sharon I."/>
            <person name="Castelle C.J."/>
            <person name="Singh A."/>
            <person name="Wilkins M.J."/>
            <person name="Williams K.H."/>
            <person name="Banfield J.F."/>
        </authorList>
    </citation>
    <scope>NUCLEOTIDE SEQUENCE [LARGE SCALE GENOMIC DNA]</scope>
</reference>
<evidence type="ECO:0000313" key="2">
    <source>
        <dbReference type="EMBL" id="KKR88014.1"/>
    </source>
</evidence>
<gene>
    <name evidence="2" type="ORF">UU34_C0001G0011</name>
</gene>
<dbReference type="AlphaFoldDB" id="A0A0G0UGL5"/>
<feature type="region of interest" description="Disordered" evidence="1">
    <location>
        <begin position="169"/>
        <end position="203"/>
    </location>
</feature>
<evidence type="ECO:0000313" key="3">
    <source>
        <dbReference type="Proteomes" id="UP000034854"/>
    </source>
</evidence>
<dbReference type="Proteomes" id="UP000034854">
    <property type="component" value="Unassembled WGS sequence"/>
</dbReference>
<dbReference type="EMBL" id="LCAG01000001">
    <property type="protein sequence ID" value="KKR88014.1"/>
    <property type="molecule type" value="Genomic_DNA"/>
</dbReference>
<organism evidence="2 3">
    <name type="scientific">Candidatus Curtissbacteria bacterium GW2011_GWA1_41_11</name>
    <dbReference type="NCBI Taxonomy" id="1618409"/>
    <lineage>
        <taxon>Bacteria</taxon>
        <taxon>Candidatus Curtissiibacteriota</taxon>
    </lineage>
</organism>
<evidence type="ECO:0000256" key="1">
    <source>
        <dbReference type="SAM" id="MobiDB-lite"/>
    </source>
</evidence>
<proteinExistence type="predicted"/>